<evidence type="ECO:0000256" key="7">
    <source>
        <dbReference type="SAM" id="MobiDB-lite"/>
    </source>
</evidence>
<dbReference type="AlphaFoldDB" id="A0A1I5ZPA9"/>
<dbReference type="Proteomes" id="UP000198727">
    <property type="component" value="Unassembled WGS sequence"/>
</dbReference>
<evidence type="ECO:0000256" key="4">
    <source>
        <dbReference type="ARBA" id="ARBA00048819"/>
    </source>
</evidence>
<evidence type="ECO:0000313" key="9">
    <source>
        <dbReference type="Proteomes" id="UP000198727"/>
    </source>
</evidence>
<dbReference type="GO" id="GO:0005524">
    <property type="term" value="F:ATP binding"/>
    <property type="evidence" value="ECO:0007669"/>
    <property type="project" value="UniProtKB-UniRule"/>
</dbReference>
<reference evidence="9" key="1">
    <citation type="submission" date="2016-10" db="EMBL/GenBank/DDBJ databases">
        <authorList>
            <person name="Varghese N."/>
            <person name="Submissions S."/>
        </authorList>
    </citation>
    <scope>NUCLEOTIDE SEQUENCE [LARGE SCALE GENOMIC DNA]</scope>
    <source>
        <strain evidence="9">CGMCC 4.5579</strain>
    </source>
</reference>
<dbReference type="Gene3D" id="3.30.590.20">
    <property type="match status" value="1"/>
</dbReference>
<dbReference type="UniPathway" id="UPA01014"/>
<evidence type="ECO:0000313" key="8">
    <source>
        <dbReference type="EMBL" id="SFQ58173.1"/>
    </source>
</evidence>
<comment type="catalytic activity">
    <reaction evidence="4 5 6">
        <text>L-cysteine + L-glutamate + ATP = gamma-L-glutamyl-L-cysteine + ADP + phosphate + H(+)</text>
        <dbReference type="Rhea" id="RHEA:13285"/>
        <dbReference type="ChEBI" id="CHEBI:15378"/>
        <dbReference type="ChEBI" id="CHEBI:29985"/>
        <dbReference type="ChEBI" id="CHEBI:30616"/>
        <dbReference type="ChEBI" id="CHEBI:35235"/>
        <dbReference type="ChEBI" id="CHEBI:43474"/>
        <dbReference type="ChEBI" id="CHEBI:58173"/>
        <dbReference type="ChEBI" id="CHEBI:456216"/>
        <dbReference type="EC" id="6.3.2.2"/>
    </reaction>
</comment>
<dbReference type="InterPro" id="IPR006336">
    <property type="entry name" value="GCS2"/>
</dbReference>
<evidence type="ECO:0000256" key="2">
    <source>
        <dbReference type="ARBA" id="ARBA00022741"/>
    </source>
</evidence>
<dbReference type="EC" id="6.3.2.2" evidence="5"/>
<comment type="similarity">
    <text evidence="5 6">Belongs to the glutamate--cysteine ligase type 2 family. EgtA subfamily.</text>
</comment>
<gene>
    <name evidence="5" type="primary">egtA</name>
    <name evidence="8" type="ORF">SAMN05421810_1109</name>
</gene>
<accession>A0A1I5ZPA9</accession>
<dbReference type="HAMAP" id="MF_02034">
    <property type="entry name" value="EgtA"/>
    <property type="match status" value="1"/>
</dbReference>
<dbReference type="PANTHER" id="PTHR34378:SF1">
    <property type="entry name" value="GLUTAMATE--CYSTEINE LIGASE, CHLOROPLASTIC"/>
    <property type="match status" value="1"/>
</dbReference>
<name>A0A1I5ZPA9_9PSEU</name>
<evidence type="ECO:0000256" key="1">
    <source>
        <dbReference type="ARBA" id="ARBA00022598"/>
    </source>
</evidence>
<evidence type="ECO:0000256" key="5">
    <source>
        <dbReference type="HAMAP-Rule" id="MF_02034"/>
    </source>
</evidence>
<comment type="pathway">
    <text evidence="5">Amino-acid biosynthesis; ergothioneine biosynthesis.</text>
</comment>
<dbReference type="Pfam" id="PF04107">
    <property type="entry name" value="GCS2"/>
    <property type="match status" value="1"/>
</dbReference>
<dbReference type="STRING" id="587909.SAMN05421810_1109"/>
<keyword evidence="9" id="KW-1185">Reference proteome</keyword>
<dbReference type="RefSeq" id="WP_092534580.1">
    <property type="nucleotide sequence ID" value="NZ_FOWW01000010.1"/>
</dbReference>
<sequence length="437" mass="46595">MTAVHERHPRSPFHTAASSAEADQAAVNRTARILADRAEGEAYVASVCFRNGPPRRIGVELEYTVHRTADPTRPLDPADLVAALGPHAPRTVAPDSPAEPLPHGSPVTLEPGGQIEISPPPQTSLGALAAVADADLAHLRERLAAVGLSLGTSGIDPHRPPARMLATPRYTAMERRFAPEGPGGITMMCSTAALQVCVDVGERATLPGRWALVHALGPVLVALFANSARHAGVDTGCASARWLAVLRTERCRTHPSTPSRDPVTDWARRLMDTPVMVLRRRDGPWDAPPGLTFADWIAGRGAGARLDPPTTADLDYHLSTMFTPVRPRGYLEIRYLDAQPPGRWLPPVALLTALLARPATVDRALAACAPVADRWEDAARHGLTDARLAAAGRAVVDLGCAELAELGTGTGLPAATVMTIIDDLQRRLDHGGEEERR</sequence>
<comment type="function">
    <text evidence="5">Catalyzes the synthesis of gamma-glutamylcysteine (gamma-GC). This compound is used as substrate for the biosynthesis of the low-molecular thiol compound ergothioneine.</text>
</comment>
<dbReference type="InterPro" id="IPR014746">
    <property type="entry name" value="Gln_synth/guanido_kin_cat_dom"/>
</dbReference>
<dbReference type="GO" id="GO:0052699">
    <property type="term" value="P:ergothioneine biosynthetic process"/>
    <property type="evidence" value="ECO:0007669"/>
    <property type="project" value="UniProtKB-UniRule"/>
</dbReference>
<keyword evidence="1 5" id="KW-0436">Ligase</keyword>
<proteinExistence type="inferred from homology"/>
<dbReference type="PIRSF" id="PIRSF017901">
    <property type="entry name" value="GCL"/>
    <property type="match status" value="1"/>
</dbReference>
<dbReference type="InterPro" id="IPR017809">
    <property type="entry name" value="EgtA_Actinobacteria"/>
</dbReference>
<feature type="region of interest" description="Disordered" evidence="7">
    <location>
        <begin position="1"/>
        <end position="24"/>
    </location>
</feature>
<dbReference type="SUPFAM" id="SSF55931">
    <property type="entry name" value="Glutamine synthetase/guanido kinase"/>
    <property type="match status" value="1"/>
</dbReference>
<dbReference type="NCBIfam" id="TIGR03444">
    <property type="entry name" value="EgtA_Cys_ligase"/>
    <property type="match status" value="1"/>
</dbReference>
<dbReference type="GO" id="GO:0006750">
    <property type="term" value="P:glutathione biosynthetic process"/>
    <property type="evidence" value="ECO:0007669"/>
    <property type="project" value="UniProtKB-UniRule"/>
</dbReference>
<dbReference type="GO" id="GO:0004357">
    <property type="term" value="F:glutamate-cysteine ligase activity"/>
    <property type="evidence" value="ECO:0007669"/>
    <property type="project" value="UniProtKB-UniRule"/>
</dbReference>
<dbReference type="PANTHER" id="PTHR34378">
    <property type="entry name" value="GLUTAMATE--CYSTEINE LIGASE, CHLOROPLASTIC"/>
    <property type="match status" value="1"/>
</dbReference>
<evidence type="ECO:0000256" key="3">
    <source>
        <dbReference type="ARBA" id="ARBA00022840"/>
    </source>
</evidence>
<protein>
    <recommendedName>
        <fullName evidence="5">Glutamate--cysteine ligase EgtA</fullName>
        <ecNumber evidence="5">6.3.2.2</ecNumber>
    </recommendedName>
    <alternativeName>
        <fullName evidence="5">Gamma-glutamylcysteine synthase</fullName>
        <shortName evidence="5">GCS</shortName>
        <shortName evidence="5">Gamma-ECS</shortName>
    </alternativeName>
</protein>
<dbReference type="OrthoDB" id="9780152at2"/>
<organism evidence="8 9">
    <name type="scientific">Amycolatopsis arida</name>
    <dbReference type="NCBI Taxonomy" id="587909"/>
    <lineage>
        <taxon>Bacteria</taxon>
        <taxon>Bacillati</taxon>
        <taxon>Actinomycetota</taxon>
        <taxon>Actinomycetes</taxon>
        <taxon>Pseudonocardiales</taxon>
        <taxon>Pseudonocardiaceae</taxon>
        <taxon>Amycolatopsis</taxon>
    </lineage>
</organism>
<keyword evidence="3 5" id="KW-0067">ATP-binding</keyword>
<keyword evidence="2 5" id="KW-0547">Nucleotide-binding</keyword>
<evidence type="ECO:0000256" key="6">
    <source>
        <dbReference type="PIRNR" id="PIRNR017901"/>
    </source>
</evidence>
<feature type="region of interest" description="Disordered" evidence="7">
    <location>
        <begin position="87"/>
        <end position="119"/>
    </location>
</feature>
<dbReference type="EMBL" id="FOWW01000010">
    <property type="protein sequence ID" value="SFQ58173.1"/>
    <property type="molecule type" value="Genomic_DNA"/>
</dbReference>
<dbReference type="InterPro" id="IPR035434">
    <property type="entry name" value="GCL_bact_plant"/>
</dbReference>